<gene>
    <name evidence="5" type="ORF">RFV38_01140</name>
</gene>
<comment type="similarity">
    <text evidence="1">Belongs to the RAD52 family.</text>
</comment>
<proteinExistence type="inferred from homology"/>
<evidence type="ECO:0000256" key="3">
    <source>
        <dbReference type="ARBA" id="ARBA00023204"/>
    </source>
</evidence>
<dbReference type="InterPro" id="IPR041247">
    <property type="entry name" value="Rad52_fam"/>
</dbReference>
<organism evidence="5 6">
    <name type="scientific">Candidatus Cetobacterium colombiensis</name>
    <dbReference type="NCBI Taxonomy" id="3073100"/>
    <lineage>
        <taxon>Bacteria</taxon>
        <taxon>Fusobacteriati</taxon>
        <taxon>Fusobacteriota</taxon>
        <taxon>Fusobacteriia</taxon>
        <taxon>Fusobacteriales</taxon>
        <taxon>Fusobacteriaceae</taxon>
        <taxon>Cetobacterium</taxon>
    </lineage>
</organism>
<dbReference type="EMBL" id="JAVIKH010000001">
    <property type="protein sequence ID" value="MDX8335115.1"/>
    <property type="molecule type" value="Genomic_DNA"/>
</dbReference>
<keyword evidence="2" id="KW-0227">DNA damage</keyword>
<dbReference type="Pfam" id="PF04098">
    <property type="entry name" value="Rad52_Rad22"/>
    <property type="match status" value="1"/>
</dbReference>
<comment type="caution">
    <text evidence="5">The sequence shown here is derived from an EMBL/GenBank/DDBJ whole genome shotgun (WGS) entry which is preliminary data.</text>
</comment>
<keyword evidence="3" id="KW-0234">DNA repair</keyword>
<dbReference type="InterPro" id="IPR046768">
    <property type="entry name" value="ExoX-like_C"/>
</dbReference>
<evidence type="ECO:0000259" key="4">
    <source>
        <dbReference type="Pfam" id="PF20600"/>
    </source>
</evidence>
<feature type="domain" description="Exodeoxyribonuclease X-like C-terminal" evidence="4">
    <location>
        <begin position="160"/>
        <end position="184"/>
    </location>
</feature>
<evidence type="ECO:0000256" key="1">
    <source>
        <dbReference type="ARBA" id="ARBA00006638"/>
    </source>
</evidence>
<protein>
    <submittedName>
        <fullName evidence="5">Rad52/Rad22 family DNA repair protein</fullName>
    </submittedName>
</protein>
<dbReference type="RefSeq" id="WP_320312525.1">
    <property type="nucleotide sequence ID" value="NZ_JAVIKH010000001.1"/>
</dbReference>
<keyword evidence="6" id="KW-1185">Reference proteome</keyword>
<evidence type="ECO:0000313" key="6">
    <source>
        <dbReference type="Proteomes" id="UP001279681"/>
    </source>
</evidence>
<sequence length="207" mass="23668">MNLKEKLERPFLEDELEFRVGATNTDKTKGLALAYVQARSIQNRLDEVVGIENWKVSYKEITGGFIAKLELKINNEWIAKEDGAGTTDYEPIKGSISSAFKRAASVWGIGRYLYKIETQWLPIEQRGKSYVFKETPKLNNQPKETLVEESKEDRAKNIELTFGKYKGKTLGVILKENKDYLVYLTTNSKDMKIVSACKYLLNLKEVA</sequence>
<dbReference type="Pfam" id="PF20600">
    <property type="entry name" value="ExoX-like_C"/>
    <property type="match status" value="1"/>
</dbReference>
<evidence type="ECO:0000313" key="5">
    <source>
        <dbReference type="EMBL" id="MDX8335115.1"/>
    </source>
</evidence>
<evidence type="ECO:0000256" key="2">
    <source>
        <dbReference type="ARBA" id="ARBA00022763"/>
    </source>
</evidence>
<accession>A0ABU4W6F6</accession>
<dbReference type="Proteomes" id="UP001279681">
    <property type="component" value="Unassembled WGS sequence"/>
</dbReference>
<reference evidence="6" key="1">
    <citation type="submission" date="2023-07" db="EMBL/GenBank/DDBJ databases">
        <authorList>
            <person name="Colorado M.A."/>
            <person name="Villamil L.M."/>
            <person name="Melo J.F."/>
            <person name="Rodriguez J.A."/>
            <person name="Ruiz R.Y."/>
        </authorList>
    </citation>
    <scope>NUCLEOTIDE SEQUENCE [LARGE SCALE GENOMIC DNA]</scope>
    <source>
        <strain evidence="6">C33</strain>
    </source>
</reference>
<name>A0ABU4W6F6_9FUSO</name>